<dbReference type="EMBL" id="APAU02000015">
    <property type="protein sequence ID" value="EUB62077.1"/>
    <property type="molecule type" value="Genomic_DNA"/>
</dbReference>
<dbReference type="PANTHER" id="PTHR18863:SF6">
    <property type="entry name" value="COILED-COIL DOMAIN-CONTAINING PROTEIN 170"/>
    <property type="match status" value="1"/>
</dbReference>
<gene>
    <name evidence="3" type="ORF">EGR_03098</name>
</gene>
<dbReference type="InterPro" id="IPR039139">
    <property type="entry name" value="CCDC170-like"/>
</dbReference>
<proteinExistence type="predicted"/>
<evidence type="ECO:0000313" key="3">
    <source>
        <dbReference type="EMBL" id="EUB62077.1"/>
    </source>
</evidence>
<dbReference type="CTD" id="36338813"/>
<protein>
    <submittedName>
        <fullName evidence="3">Coiled-coil domain-containing protein C6orf97</fullName>
    </submittedName>
</protein>
<evidence type="ECO:0000313" key="4">
    <source>
        <dbReference type="Proteomes" id="UP000019149"/>
    </source>
</evidence>
<dbReference type="Proteomes" id="UP000019149">
    <property type="component" value="Unassembled WGS sequence"/>
</dbReference>
<name>W6UUM7_ECHGR</name>
<feature type="coiled-coil region" evidence="1">
    <location>
        <begin position="347"/>
        <end position="374"/>
    </location>
</feature>
<dbReference type="KEGG" id="egl:EGR_03098"/>
<keyword evidence="1" id="KW-0175">Coiled coil</keyword>
<organism evidence="3 4">
    <name type="scientific">Echinococcus granulosus</name>
    <name type="common">Hydatid tapeworm</name>
    <dbReference type="NCBI Taxonomy" id="6210"/>
    <lineage>
        <taxon>Eukaryota</taxon>
        <taxon>Metazoa</taxon>
        <taxon>Spiralia</taxon>
        <taxon>Lophotrochozoa</taxon>
        <taxon>Platyhelminthes</taxon>
        <taxon>Cestoda</taxon>
        <taxon>Eucestoda</taxon>
        <taxon>Cyclophyllidea</taxon>
        <taxon>Taeniidae</taxon>
        <taxon>Echinococcus</taxon>
        <taxon>Echinococcus granulosus group</taxon>
    </lineage>
</organism>
<dbReference type="STRING" id="6210.W6UUM7"/>
<sequence length="747" mass="85326">MIASGSFSGLEERLTLCKRDLDEKDRLITVLSSEVNLGFRNARNQIIQPNKLTGIQEEVGDLLKLREIAIAQNKLMENYSDRCKQDLNCSIVIKEKKRELTSLESMERSMREKVERVEEALRNSLSQIVDQQQTIRQLMIDKECTIQKASEMDEKFKSLVEWMQVIITSTKPALTDQEETDFSDEAVQRLKTKIATSITLSRQNAVRIEELQSNLTAKDVQISHLKSVVAKLGCSLRHSTEAGKEPKNENDSADLGRLGNRTMQGRLDSQVKEARMELPPFKENPPQRDLESLTKNKSFRQTLADSLSRSGWICEDLEEEKLLDVVRRVLATLTSKTEACCRLQSQVTELIDRLAASERRVEKVEEKCSKMRAERSRSPSKSVGFLPCTTDLEDAYGRLLQFLKQLENRIPVDQTIFEQMSVADQRDFILNYVEELTTPSPAKSESELAPKLHKRVQRLQDELASRDLQLKTWRRKVDKLEEQLVIAKKNEAEATEKHVFAEQRAAQLRKNEMETNKLKNEVLQLRIQLKDNKDVKDRLEQKTTRVVELEGSLRDLEEIRQRQANRIEELITTLETEKAAMTRNLVQQAQRVRFDVDRDDATQLLEESRKETQELRDFRDIVGRLLGMRVNDLPEPNKDILRGVERLLKESGRNSLNQSTSLCVRSVSPRRAFHGCSARMGSTHAFSDSEPVAPERASGPMQHTEVGHARSSLRTSVPTCCPSSPLLSSASCSSGSQQPPARDTRRY</sequence>
<feature type="coiled-coil region" evidence="1">
    <location>
        <begin position="456"/>
        <end position="584"/>
    </location>
</feature>
<accession>W6UUM7</accession>
<dbReference type="OrthoDB" id="5832575at2759"/>
<feature type="compositionally biased region" description="Basic and acidic residues" evidence="2">
    <location>
        <begin position="239"/>
        <end position="250"/>
    </location>
</feature>
<dbReference type="RefSeq" id="XP_024353273.1">
    <property type="nucleotide sequence ID" value="XM_024492347.1"/>
</dbReference>
<feature type="coiled-coil region" evidence="1">
    <location>
        <begin position="93"/>
        <end position="134"/>
    </location>
</feature>
<dbReference type="AlphaFoldDB" id="W6UUM7"/>
<feature type="compositionally biased region" description="Low complexity" evidence="2">
    <location>
        <begin position="715"/>
        <end position="741"/>
    </location>
</feature>
<keyword evidence="4" id="KW-1185">Reference proteome</keyword>
<feature type="region of interest" description="Disordered" evidence="2">
    <location>
        <begin position="681"/>
        <end position="747"/>
    </location>
</feature>
<dbReference type="OMA" id="RSGWICE"/>
<evidence type="ECO:0000256" key="2">
    <source>
        <dbReference type="SAM" id="MobiDB-lite"/>
    </source>
</evidence>
<feature type="region of interest" description="Disordered" evidence="2">
    <location>
        <begin position="239"/>
        <end position="259"/>
    </location>
</feature>
<dbReference type="GeneID" id="36338813"/>
<evidence type="ECO:0000256" key="1">
    <source>
        <dbReference type="SAM" id="Coils"/>
    </source>
</evidence>
<reference evidence="3 4" key="1">
    <citation type="journal article" date="2013" name="Nat. Genet.">
        <title>The genome of the hydatid tapeworm Echinococcus granulosus.</title>
        <authorList>
            <person name="Zheng H."/>
            <person name="Zhang W."/>
            <person name="Zhang L."/>
            <person name="Zhang Z."/>
            <person name="Li J."/>
            <person name="Lu G."/>
            <person name="Zhu Y."/>
            <person name="Wang Y."/>
            <person name="Huang Y."/>
            <person name="Liu J."/>
            <person name="Kang H."/>
            <person name="Chen J."/>
            <person name="Wang L."/>
            <person name="Chen A."/>
            <person name="Yu S."/>
            <person name="Gao Z."/>
            <person name="Jin L."/>
            <person name="Gu W."/>
            <person name="Wang Z."/>
            <person name="Zhao L."/>
            <person name="Shi B."/>
            <person name="Wen H."/>
            <person name="Lin R."/>
            <person name="Jones M.K."/>
            <person name="Brejova B."/>
            <person name="Vinar T."/>
            <person name="Zhao G."/>
            <person name="McManus D.P."/>
            <person name="Chen Z."/>
            <person name="Zhou Y."/>
            <person name="Wang S."/>
        </authorList>
    </citation>
    <scope>NUCLEOTIDE SEQUENCE [LARGE SCALE GENOMIC DNA]</scope>
</reference>
<dbReference type="PANTHER" id="PTHR18863">
    <property type="entry name" value="TSEC-2-RELATED"/>
    <property type="match status" value="1"/>
</dbReference>
<comment type="caution">
    <text evidence="3">The sequence shown here is derived from an EMBL/GenBank/DDBJ whole genome shotgun (WGS) entry which is preliminary data.</text>
</comment>